<evidence type="ECO:0000256" key="1">
    <source>
        <dbReference type="ARBA" id="ARBA00004141"/>
    </source>
</evidence>
<dbReference type="InterPro" id="IPR007016">
    <property type="entry name" value="O-antigen_ligase-rel_domated"/>
</dbReference>
<name>A0A1W6LD83_9BURK</name>
<dbReference type="PANTHER" id="PTHR37422:SF13">
    <property type="entry name" value="LIPOPOLYSACCHARIDE BIOSYNTHESIS PROTEIN PA4999-RELATED"/>
    <property type="match status" value="1"/>
</dbReference>
<dbReference type="Proteomes" id="UP000193427">
    <property type="component" value="Chromosome"/>
</dbReference>
<dbReference type="OrthoDB" id="9148302at2"/>
<gene>
    <name evidence="6" type="ORF">A4W93_21310</name>
</gene>
<dbReference type="Pfam" id="PF04932">
    <property type="entry name" value="Wzy_C"/>
    <property type="match status" value="1"/>
</dbReference>
<comment type="subcellular location">
    <subcellularLocation>
        <location evidence="1">Membrane</location>
        <topology evidence="1">Multi-pass membrane protein</topology>
    </subcellularLocation>
</comment>
<dbReference type="InterPro" id="IPR051533">
    <property type="entry name" value="WaaL-like"/>
</dbReference>
<keyword evidence="4" id="KW-0472">Membrane</keyword>
<evidence type="ECO:0000256" key="4">
    <source>
        <dbReference type="ARBA" id="ARBA00023136"/>
    </source>
</evidence>
<dbReference type="EMBL" id="CP015118">
    <property type="protein sequence ID" value="ARN22231.1"/>
    <property type="molecule type" value="Genomic_DNA"/>
</dbReference>
<evidence type="ECO:0000256" key="2">
    <source>
        <dbReference type="ARBA" id="ARBA00022692"/>
    </source>
</evidence>
<sequence>MRSSLADPALKFRRPGAEPPPPPAFGIADWGGQALRDALVFLLWPVGLLIAIKVIFAVTGFKSPPFVLYLFALVYGGFLLKRMKQNDPEWLVGLFCVYLPFSAIIKVAIIPGINATNMLVILGIGALILRRKEEGVPMMASRPGTGVMGWWCFLSILSVITSMVTLGATHATDRFSEIKSWVDQFLVFFVFINLIRDGKMARRTAVYMMLGTLLVMAMGFEEWLEKRDVNSLDKARLLGPQNQPNSFGAFLVYAVGPFIAVLVTNLANWRAWPLLIVLVVWLRLLIASFSRGAYLGFAAGVAALGYARGKIFLACSAAALISLVVAVPEVVPESMQARLGLSAEQDDFTTPKIDTSSAHRLILWNAAIEMTKESPVFGWGFGSFPVLKGFYTESDVHESDNHNMYLFVASQMGLPALFAMLMVMFRLGWLGLQLARRSPDWMAQSIGMGACCTVVGGLVVNMFGSRLGDLSVMAYVWLTLAVVSHLTVEMRADEAAKKAAEPPKKKRRLP</sequence>
<keyword evidence="7" id="KW-1185">Reference proteome</keyword>
<keyword evidence="2" id="KW-0812">Transmembrane</keyword>
<feature type="domain" description="O-antigen ligase-related" evidence="5">
    <location>
        <begin position="278"/>
        <end position="420"/>
    </location>
</feature>
<organism evidence="6 7">
    <name type="scientific">Piscinibacter gummiphilus</name>
    <dbReference type="NCBI Taxonomy" id="946333"/>
    <lineage>
        <taxon>Bacteria</taxon>
        <taxon>Pseudomonadati</taxon>
        <taxon>Pseudomonadota</taxon>
        <taxon>Betaproteobacteria</taxon>
        <taxon>Burkholderiales</taxon>
        <taxon>Sphaerotilaceae</taxon>
        <taxon>Piscinibacter</taxon>
    </lineage>
</organism>
<protein>
    <recommendedName>
        <fullName evidence="5">O-antigen ligase-related domain-containing protein</fullName>
    </recommendedName>
</protein>
<accession>A0A1W6LD83</accession>
<evidence type="ECO:0000313" key="7">
    <source>
        <dbReference type="Proteomes" id="UP000193427"/>
    </source>
</evidence>
<dbReference type="RefSeq" id="WP_085752529.1">
    <property type="nucleotide sequence ID" value="NZ_BSPR01000006.1"/>
</dbReference>
<evidence type="ECO:0000259" key="5">
    <source>
        <dbReference type="Pfam" id="PF04932"/>
    </source>
</evidence>
<dbReference type="PANTHER" id="PTHR37422">
    <property type="entry name" value="TEICHURONIC ACID BIOSYNTHESIS PROTEIN TUAE"/>
    <property type="match status" value="1"/>
</dbReference>
<reference evidence="6 7" key="1">
    <citation type="submission" date="2016-04" db="EMBL/GenBank/DDBJ databases">
        <title>Complete genome sequence of natural rubber-degrading, novel Gram-negative bacterium, Rhizobacter gummiphilus strain NS21.</title>
        <authorList>
            <person name="Tabata M."/>
            <person name="Kasai D."/>
            <person name="Fukuda M."/>
        </authorList>
    </citation>
    <scope>NUCLEOTIDE SEQUENCE [LARGE SCALE GENOMIC DNA]</scope>
    <source>
        <strain evidence="6 7">NS21</strain>
    </source>
</reference>
<dbReference type="STRING" id="946333.A4W93_21310"/>
<dbReference type="GO" id="GO:0016020">
    <property type="term" value="C:membrane"/>
    <property type="evidence" value="ECO:0007669"/>
    <property type="project" value="UniProtKB-SubCell"/>
</dbReference>
<proteinExistence type="predicted"/>
<dbReference type="KEGG" id="rgu:A4W93_21310"/>
<evidence type="ECO:0000313" key="6">
    <source>
        <dbReference type="EMBL" id="ARN22231.1"/>
    </source>
</evidence>
<dbReference type="AlphaFoldDB" id="A0A1W6LD83"/>
<evidence type="ECO:0000256" key="3">
    <source>
        <dbReference type="ARBA" id="ARBA00022989"/>
    </source>
</evidence>
<keyword evidence="3" id="KW-1133">Transmembrane helix</keyword>